<comment type="subcellular location">
    <subcellularLocation>
        <location evidence="1">Cell membrane</location>
        <topology evidence="1">Multi-pass membrane protein</topology>
    </subcellularLocation>
</comment>
<feature type="transmembrane region" description="Helical" evidence="6">
    <location>
        <begin position="416"/>
        <end position="440"/>
    </location>
</feature>
<dbReference type="SMART" id="SM00849">
    <property type="entry name" value="Lactamase_B"/>
    <property type="match status" value="1"/>
</dbReference>
<dbReference type="InterPro" id="IPR036866">
    <property type="entry name" value="RibonucZ/Hydroxyglut_hydro"/>
</dbReference>
<dbReference type="RefSeq" id="WP_052094749.1">
    <property type="nucleotide sequence ID" value="NZ_KN234777.1"/>
</dbReference>
<keyword evidence="9" id="KW-1185">Reference proteome</keyword>
<evidence type="ECO:0000259" key="7">
    <source>
        <dbReference type="SMART" id="SM00849"/>
    </source>
</evidence>
<dbReference type="GO" id="GO:0030420">
    <property type="term" value="P:establishment of competence for transformation"/>
    <property type="evidence" value="ECO:0007669"/>
    <property type="project" value="InterPro"/>
</dbReference>
<dbReference type="SUPFAM" id="SSF56281">
    <property type="entry name" value="Metallo-hydrolase/oxidoreductase"/>
    <property type="match status" value="1"/>
</dbReference>
<dbReference type="Pfam" id="PF03772">
    <property type="entry name" value="Competence"/>
    <property type="match status" value="1"/>
</dbReference>
<dbReference type="eggNOG" id="COG0658">
    <property type="taxonomic scope" value="Bacteria"/>
</dbReference>
<keyword evidence="4 6" id="KW-1133">Transmembrane helix</keyword>
<evidence type="ECO:0000256" key="2">
    <source>
        <dbReference type="ARBA" id="ARBA00022475"/>
    </source>
</evidence>
<dbReference type="InterPro" id="IPR052159">
    <property type="entry name" value="Competence_DNA_uptake"/>
</dbReference>
<dbReference type="Pfam" id="PF00753">
    <property type="entry name" value="Lactamase_B"/>
    <property type="match status" value="1"/>
</dbReference>
<dbReference type="NCBIfam" id="TIGR00360">
    <property type="entry name" value="ComEC_N-term"/>
    <property type="match status" value="1"/>
</dbReference>
<feature type="transmembrane region" description="Helical" evidence="6">
    <location>
        <begin position="316"/>
        <end position="333"/>
    </location>
</feature>
<dbReference type="PANTHER" id="PTHR30619">
    <property type="entry name" value="DNA INTERNALIZATION/COMPETENCE PROTEIN COMEC/REC2"/>
    <property type="match status" value="1"/>
</dbReference>
<evidence type="ECO:0000256" key="6">
    <source>
        <dbReference type="SAM" id="Phobius"/>
    </source>
</evidence>
<dbReference type="InterPro" id="IPR001279">
    <property type="entry name" value="Metallo-B-lactamas"/>
</dbReference>
<dbReference type="InterPro" id="IPR035681">
    <property type="entry name" value="ComA-like_MBL"/>
</dbReference>
<accession>A0A095VPF8</accession>
<dbReference type="GO" id="GO:0005886">
    <property type="term" value="C:plasma membrane"/>
    <property type="evidence" value="ECO:0007669"/>
    <property type="project" value="UniProtKB-SubCell"/>
</dbReference>
<name>A0A095VPF8_9GAMM</name>
<keyword evidence="2" id="KW-1003">Cell membrane</keyword>
<proteinExistence type="predicted"/>
<dbReference type="InterPro" id="IPR004477">
    <property type="entry name" value="ComEC_N"/>
</dbReference>
<dbReference type="Pfam" id="PF13567">
    <property type="entry name" value="DUF4131"/>
    <property type="match status" value="1"/>
</dbReference>
<sequence length="798" mass="85249">MPFLLALHRSAAAVTPADRRLIAFAVGVLLLSLAPALPTSPLWPLLLPVILLLWRQGPPVLLAAVLGLALACLHGQAVLAQRLPTACDGQHAALTGLIDDLPQRRLLPDGSWQQRVRLRVEAIGNEVCRGPRRVSLAYYGDELLAPGERWRFLARLRLPWGEANPGSGIRQDYFARAGLHASASAGRGDGERLAAAGRRAPFHQARAALLRGLDEAVGDSRAAGILAALLVGDRSGLDDAAWRLLRAFGVVHLVVISGLHVSLVAGFGFVLGGLLARCAAVAGWGGAWSSLRPCSALLAASAYAGLAGFSLPTQRALIMLLCVCLALSLGRPARSGRNLLLAAVLVLAANPLAAVGSSFWLSFLAVAWLLWFARRYRGLSRWRMALLVHGFMALAMAPLTAWWFGGTSLASAPANFLLVPLVGAVLVPLSLFAALCWPLLPGVAEGCWQLAAALIVPLLASGEALRAHWGELLYLQTTSGAVESLLAVAGTLLLFGARRRSLRLAGIVGVLPLLLPDSAVPASTPELTVLDVGQGTAVVYRSGERTLVYDTGGGDPAGANAARRVLLPFLRKTGVRRIDTLVVSHPDRDHSAGTAAVLEALPVGELLLGQPLPGISRGRRCRAGASWQWPDGTVFRMLSAAPGERLGRNDASCVLRIDVRGRRFLLTGDISRRRERHLVRYWREALRADWLLVAHHGSATSSGAPFLRAVKPRWAALTFGRANAFGHPAAGVLARFCRRDTRLHGTAAGGALRYRVADDGTLSIARYRDRHRRYWRQAPSLTPLGCHAYNPSKSGPEE</sequence>
<evidence type="ECO:0000256" key="4">
    <source>
        <dbReference type="ARBA" id="ARBA00022989"/>
    </source>
</evidence>
<dbReference type="HOGENOM" id="CLU_010363_3_0_6"/>
<organism evidence="8 9">
    <name type="scientific">Pseudohaliea rubra DSM 19751</name>
    <dbReference type="NCBI Taxonomy" id="1265313"/>
    <lineage>
        <taxon>Bacteria</taxon>
        <taxon>Pseudomonadati</taxon>
        <taxon>Pseudomonadota</taxon>
        <taxon>Gammaproteobacteria</taxon>
        <taxon>Cellvibrionales</taxon>
        <taxon>Halieaceae</taxon>
        <taxon>Pseudohaliea</taxon>
    </lineage>
</organism>
<dbReference type="InterPro" id="IPR025405">
    <property type="entry name" value="DUF4131"/>
</dbReference>
<dbReference type="EMBL" id="AUVB01000057">
    <property type="protein sequence ID" value="KGE03357.1"/>
    <property type="molecule type" value="Genomic_DNA"/>
</dbReference>
<feature type="transmembrane region" description="Helical" evidence="6">
    <location>
        <begin position="384"/>
        <end position="404"/>
    </location>
</feature>
<dbReference type="NCBIfam" id="TIGR00361">
    <property type="entry name" value="ComEC_Rec2"/>
    <property type="match status" value="1"/>
</dbReference>
<dbReference type="STRING" id="1265313.HRUBRA_02043"/>
<feature type="transmembrane region" description="Helical" evidence="6">
    <location>
        <begin position="447"/>
        <end position="467"/>
    </location>
</feature>
<keyword evidence="3 6" id="KW-0812">Transmembrane</keyword>
<evidence type="ECO:0000256" key="5">
    <source>
        <dbReference type="ARBA" id="ARBA00023136"/>
    </source>
</evidence>
<dbReference type="PANTHER" id="PTHR30619:SF1">
    <property type="entry name" value="RECOMBINATION PROTEIN 2"/>
    <property type="match status" value="1"/>
</dbReference>
<feature type="domain" description="Metallo-beta-lactamase" evidence="7">
    <location>
        <begin position="534"/>
        <end position="721"/>
    </location>
</feature>
<evidence type="ECO:0000256" key="1">
    <source>
        <dbReference type="ARBA" id="ARBA00004651"/>
    </source>
</evidence>
<evidence type="ECO:0000313" key="8">
    <source>
        <dbReference type="EMBL" id="KGE03357.1"/>
    </source>
</evidence>
<gene>
    <name evidence="8" type="ORF">HRUBRA_02043</name>
</gene>
<dbReference type="InterPro" id="IPR004797">
    <property type="entry name" value="Competence_ComEC/Rec2"/>
</dbReference>
<protein>
    <recommendedName>
        <fullName evidence="7">Metallo-beta-lactamase domain-containing protein</fullName>
    </recommendedName>
</protein>
<dbReference type="Gene3D" id="3.60.15.10">
    <property type="entry name" value="Ribonuclease Z/Hydroxyacylglutathione hydrolase-like"/>
    <property type="match status" value="1"/>
</dbReference>
<dbReference type="CDD" id="cd07731">
    <property type="entry name" value="ComA-like_MBL-fold"/>
    <property type="match status" value="1"/>
</dbReference>
<reference evidence="8 9" key="1">
    <citation type="journal article" date="2014" name="Genome Announc.">
        <title>Genome Sequence of Gammaproteobacterial Pseudohaliea rubra Type Strain DSM 19751, Isolated from Coastal Seawater of the Mediterranean Sea.</title>
        <authorList>
            <person name="Spring S."/>
            <person name="Fiebig A."/>
            <person name="Riedel T."/>
            <person name="Goker M."/>
            <person name="Klenk H.P."/>
        </authorList>
    </citation>
    <scope>NUCLEOTIDE SEQUENCE [LARGE SCALE GENOMIC DNA]</scope>
    <source>
        <strain evidence="8 9">DSM 19751</strain>
    </source>
</reference>
<feature type="transmembrane region" description="Helical" evidence="6">
    <location>
        <begin position="339"/>
        <end position="372"/>
    </location>
</feature>
<keyword evidence="5 6" id="KW-0472">Membrane</keyword>
<feature type="transmembrane region" description="Helical" evidence="6">
    <location>
        <begin position="473"/>
        <end position="495"/>
    </location>
</feature>
<dbReference type="Proteomes" id="UP000029640">
    <property type="component" value="Unassembled WGS sequence"/>
</dbReference>
<feature type="transmembrane region" description="Helical" evidence="6">
    <location>
        <begin position="60"/>
        <end position="80"/>
    </location>
</feature>
<evidence type="ECO:0000256" key="3">
    <source>
        <dbReference type="ARBA" id="ARBA00022692"/>
    </source>
</evidence>
<comment type="caution">
    <text evidence="8">The sequence shown here is derived from an EMBL/GenBank/DDBJ whole genome shotgun (WGS) entry which is preliminary data.</text>
</comment>
<evidence type="ECO:0000313" key="9">
    <source>
        <dbReference type="Proteomes" id="UP000029640"/>
    </source>
</evidence>
<dbReference type="AlphaFoldDB" id="A0A095VPF8"/>
<feature type="transmembrane region" description="Helical" evidence="6">
    <location>
        <begin position="290"/>
        <end position="309"/>
    </location>
</feature>
<feature type="transmembrane region" description="Helical" evidence="6">
    <location>
        <begin position="244"/>
        <end position="270"/>
    </location>
</feature>
<dbReference type="PATRIC" id="fig|1265313.6.peg.2015"/>
<dbReference type="eggNOG" id="COG2333">
    <property type="taxonomic scope" value="Bacteria"/>
</dbReference>